<sequence>MRPATSRHADPQDLTAKEKEISKLKDAAKEQERALDKKEDALKVANDEAAAAKAAQKKEAIDKVRGAVMICYPMGLPDWDVVRQCLEGNEELAGTSYANDEFDPESSQLWFAGKMMIPENKLSDHVGRHEKTKVVVKVTKKGSGAPQREQAIDQTTQKEMMAFYHRKQEEMKKLADNQDDDYTASTWANPKSLKGHFAGVSDVRFR</sequence>
<evidence type="ECO:0000313" key="5">
    <source>
        <dbReference type="Proteomes" id="UP000660262"/>
    </source>
</evidence>
<comment type="caution">
    <text evidence="4">The sequence shown here is derived from an EMBL/GenBank/DDBJ whole genome shotgun (WGS) entry which is preliminary data.</text>
</comment>
<dbReference type="PANTHER" id="PTHR13238">
    <property type="entry name" value="PROTEIN C21ORF59"/>
    <property type="match status" value="1"/>
</dbReference>
<name>A0A830HWQ3_9CHLO</name>
<dbReference type="Proteomes" id="UP000660262">
    <property type="component" value="Unassembled WGS sequence"/>
</dbReference>
<protein>
    <submittedName>
        <fullName evidence="4">Uncharacterized protein</fullName>
    </submittedName>
</protein>
<evidence type="ECO:0000256" key="2">
    <source>
        <dbReference type="SAM" id="Coils"/>
    </source>
</evidence>
<dbReference type="OrthoDB" id="276065at2759"/>
<keyword evidence="2" id="KW-0175">Coiled coil</keyword>
<evidence type="ECO:0000256" key="3">
    <source>
        <dbReference type="SAM" id="MobiDB-lite"/>
    </source>
</evidence>
<evidence type="ECO:0000313" key="4">
    <source>
        <dbReference type="EMBL" id="GHP09357.1"/>
    </source>
</evidence>
<feature type="coiled-coil region" evidence="2">
    <location>
        <begin position="14"/>
        <end position="55"/>
    </location>
</feature>
<accession>A0A830HWQ3</accession>
<dbReference type="InterPro" id="IPR021298">
    <property type="entry name" value="CFAP298"/>
</dbReference>
<keyword evidence="5" id="KW-1185">Reference proteome</keyword>
<dbReference type="AlphaFoldDB" id="A0A830HWQ3"/>
<dbReference type="Pfam" id="PF11069">
    <property type="entry name" value="CFAP298"/>
    <property type="match status" value="1"/>
</dbReference>
<gene>
    <name evidence="4" type="ORF">PPROV_000809300</name>
</gene>
<comment type="similarity">
    <text evidence="1">Belongs to the CFAP298 family.</text>
</comment>
<dbReference type="PANTHER" id="PTHR13238:SF0">
    <property type="entry name" value="CILIA- AND FLAGELLA-ASSOCIATED PROTEIN 298"/>
    <property type="match status" value="1"/>
</dbReference>
<reference evidence="4" key="1">
    <citation type="submission" date="2020-10" db="EMBL/GenBank/DDBJ databases">
        <title>Unveiling of a novel bifunctional photoreceptor, Dualchrome1, isolated from a cosmopolitan green alga.</title>
        <authorList>
            <person name="Suzuki S."/>
            <person name="Kawachi M."/>
        </authorList>
    </citation>
    <scope>NUCLEOTIDE SEQUENCE</scope>
    <source>
        <strain evidence="4">NIES 2893</strain>
    </source>
</reference>
<evidence type="ECO:0000256" key="1">
    <source>
        <dbReference type="ARBA" id="ARBA00009619"/>
    </source>
</evidence>
<dbReference type="EMBL" id="BNJQ01000024">
    <property type="protein sequence ID" value="GHP09357.1"/>
    <property type="molecule type" value="Genomic_DNA"/>
</dbReference>
<proteinExistence type="inferred from homology"/>
<dbReference type="GO" id="GO:0003352">
    <property type="term" value="P:regulation of cilium movement"/>
    <property type="evidence" value="ECO:0007669"/>
    <property type="project" value="InterPro"/>
</dbReference>
<organism evidence="4 5">
    <name type="scientific">Pycnococcus provasolii</name>
    <dbReference type="NCBI Taxonomy" id="41880"/>
    <lineage>
        <taxon>Eukaryota</taxon>
        <taxon>Viridiplantae</taxon>
        <taxon>Chlorophyta</taxon>
        <taxon>Pseudoscourfieldiophyceae</taxon>
        <taxon>Pseudoscourfieldiales</taxon>
        <taxon>Pycnococcaceae</taxon>
        <taxon>Pycnococcus</taxon>
    </lineage>
</organism>
<feature type="region of interest" description="Disordered" evidence="3">
    <location>
        <begin position="182"/>
        <end position="206"/>
    </location>
</feature>